<dbReference type="InterPro" id="IPR029063">
    <property type="entry name" value="SAM-dependent_MTases_sf"/>
</dbReference>
<name>J4UBH7_TRIAS</name>
<dbReference type="Proteomes" id="UP000002748">
    <property type="component" value="Unassembled WGS sequence"/>
</dbReference>
<keyword evidence="2" id="KW-0489">Methyltransferase</keyword>
<dbReference type="PANTHER" id="PTHR43591">
    <property type="entry name" value="METHYLTRANSFERASE"/>
    <property type="match status" value="1"/>
</dbReference>
<dbReference type="GeneID" id="25986294"/>
<dbReference type="PANTHER" id="PTHR43591:SF108">
    <property type="entry name" value="S-ADENOSYL-L-METHIONINE-DEPENDENT METHYLTRANSFERASE"/>
    <property type="match status" value="1"/>
</dbReference>
<gene>
    <name evidence="2" type="ORF">A1Q1_02781</name>
</gene>
<dbReference type="HOGENOM" id="CLU_877690_0_0_1"/>
<comment type="caution">
    <text evidence="2">The sequence shown here is derived from an EMBL/GenBank/DDBJ whole genome shotgun (WGS) entry which is preliminary data.</text>
</comment>
<evidence type="ECO:0000313" key="3">
    <source>
        <dbReference type="Proteomes" id="UP000002748"/>
    </source>
</evidence>
<dbReference type="OrthoDB" id="3647at2759"/>
<protein>
    <submittedName>
        <fullName evidence="2">Methyltransferase type 11</fullName>
    </submittedName>
</protein>
<reference evidence="2 3" key="1">
    <citation type="journal article" date="2012" name="Eukaryot. Cell">
        <title>Draft genome sequence of CBS 2479, the standard type strain of Trichosporon asahii.</title>
        <authorList>
            <person name="Yang R.Y."/>
            <person name="Li H.T."/>
            <person name="Zhu H."/>
            <person name="Zhou G.P."/>
            <person name="Wang M."/>
            <person name="Wang L."/>
        </authorList>
    </citation>
    <scope>NUCLEOTIDE SEQUENCE [LARGE SCALE GENOMIC DNA]</scope>
    <source>
        <strain evidence="3">ATCC 90039 / CBS 2479 / JCM 2466 / KCTC 7840 / NCYC 2677 / UAMH 7654</strain>
    </source>
</reference>
<dbReference type="GO" id="GO:0032259">
    <property type="term" value="P:methylation"/>
    <property type="evidence" value="ECO:0007669"/>
    <property type="project" value="UniProtKB-KW"/>
</dbReference>
<dbReference type="AlphaFoldDB" id="J4UBH7"/>
<dbReference type="EMBL" id="ALBS01000210">
    <property type="protein sequence ID" value="EJT48215.1"/>
    <property type="molecule type" value="Genomic_DNA"/>
</dbReference>
<dbReference type="CDD" id="cd02440">
    <property type="entry name" value="AdoMet_MTases"/>
    <property type="match status" value="1"/>
</dbReference>
<dbReference type="Pfam" id="PF13489">
    <property type="entry name" value="Methyltransf_23"/>
    <property type="match status" value="1"/>
</dbReference>
<dbReference type="VEuPathDB" id="FungiDB:A1Q1_02781"/>
<sequence length="317" mass="34123">MSDTRKAAHHGEDKWDGDDYLNQEGMLEASEANTRNVLAGLKAAGFPEDKLKSLNCLEIGSGPGAVTRHLLPLFGSVHSIDTSPSMLKTLSKQSFAQSDNLTWSLHALGADTAAAFKTALPSPKNGEDSSATPPRDQFDVAISTLTVHHVDDTKSFFAGAKALLKPGGVLVICEFTKDAEGNDVLAALREKYPEMAHGHAGSGQHDHGHDHKKETKGHEMHEGKHGGDSQSKGHIHDRGHAHAHGHAHHDDKVQSVNAPGHFHPSFEIGDIRKMLQEAGFTDIEGGNGEPVVIPKFKEAIPCIWVFARKPGEGWKGD</sequence>
<feature type="compositionally biased region" description="Basic and acidic residues" evidence="1">
    <location>
        <begin position="204"/>
        <end position="227"/>
    </location>
</feature>
<evidence type="ECO:0000313" key="2">
    <source>
        <dbReference type="EMBL" id="EJT48215.1"/>
    </source>
</evidence>
<feature type="region of interest" description="Disordered" evidence="1">
    <location>
        <begin position="195"/>
        <end position="265"/>
    </location>
</feature>
<organism evidence="2 3">
    <name type="scientific">Trichosporon asahii var. asahii (strain ATCC 90039 / CBS 2479 / JCM 2466 / KCTC 7840 / NBRC 103889/ NCYC 2677 / UAMH 7654)</name>
    <name type="common">Yeast</name>
    <dbReference type="NCBI Taxonomy" id="1186058"/>
    <lineage>
        <taxon>Eukaryota</taxon>
        <taxon>Fungi</taxon>
        <taxon>Dikarya</taxon>
        <taxon>Basidiomycota</taxon>
        <taxon>Agaricomycotina</taxon>
        <taxon>Tremellomycetes</taxon>
        <taxon>Trichosporonales</taxon>
        <taxon>Trichosporonaceae</taxon>
        <taxon>Trichosporon</taxon>
    </lineage>
</organism>
<keyword evidence="2" id="KW-0808">Transferase</keyword>
<dbReference type="GO" id="GO:0008168">
    <property type="term" value="F:methyltransferase activity"/>
    <property type="evidence" value="ECO:0007669"/>
    <property type="project" value="UniProtKB-KW"/>
</dbReference>
<dbReference type="KEGG" id="tasa:A1Q1_02781"/>
<dbReference type="SUPFAM" id="SSF53335">
    <property type="entry name" value="S-adenosyl-L-methionine-dependent methyltransferases"/>
    <property type="match status" value="1"/>
</dbReference>
<dbReference type="Gene3D" id="3.40.50.150">
    <property type="entry name" value="Vaccinia Virus protein VP39"/>
    <property type="match status" value="1"/>
</dbReference>
<accession>J4UBH7</accession>
<proteinExistence type="predicted"/>
<evidence type="ECO:0000256" key="1">
    <source>
        <dbReference type="SAM" id="MobiDB-lite"/>
    </source>
</evidence>
<dbReference type="RefSeq" id="XP_014179485.1">
    <property type="nucleotide sequence ID" value="XM_014324010.1"/>
</dbReference>